<sequence>MPDPTPGAATDPGAAPQRTRLAWRRTGLSAAAVALLSVRPAFSPGAGPPEWLAAAGAMICWAALVGIALHRAPGLRAPVPAVVPRSIRAYALITVALAALAGWVVML</sequence>
<reference evidence="7 8" key="1">
    <citation type="submission" date="2012-02" db="EMBL/GenBank/DDBJ databases">
        <title>Complete genome sequence of Actinoplanes missouriensis 431 (= NBRC 102363).</title>
        <authorList>
            <person name="Ohnishi Y."/>
            <person name="Ishikawa J."/>
            <person name="Sekine M."/>
            <person name="Hosoyama A."/>
            <person name="Harada T."/>
            <person name="Narita H."/>
            <person name="Hata T."/>
            <person name="Konno Y."/>
            <person name="Tutikane K."/>
            <person name="Fujita N."/>
            <person name="Horinouchi S."/>
            <person name="Hayakawa M."/>
        </authorList>
    </citation>
    <scope>NUCLEOTIDE SEQUENCE [LARGE SCALE GENOMIC DNA]</scope>
    <source>
        <strain evidence="8">ATCC 14538 / DSM 43046 / CBS 188.64 / JCM 3121 / NBRC 102363 / NCIMB 12654 / NRRL B-3342 / UNCC 431</strain>
    </source>
</reference>
<dbReference type="Pfam" id="PF02656">
    <property type="entry name" value="DUF202"/>
    <property type="match status" value="1"/>
</dbReference>
<evidence type="ECO:0000313" key="8">
    <source>
        <dbReference type="Proteomes" id="UP000007882"/>
    </source>
</evidence>
<feature type="domain" description="DUF202" evidence="6">
    <location>
        <begin position="11"/>
        <end position="71"/>
    </location>
</feature>
<dbReference type="HOGENOM" id="CLU_150487_0_1_11"/>
<dbReference type="AlphaFoldDB" id="I0HH79"/>
<gene>
    <name evidence="7" type="ordered locus">AMIS_71460</name>
</gene>
<evidence type="ECO:0000256" key="1">
    <source>
        <dbReference type="ARBA" id="ARBA00004127"/>
    </source>
</evidence>
<evidence type="ECO:0000313" key="7">
    <source>
        <dbReference type="EMBL" id="BAL92366.1"/>
    </source>
</evidence>
<dbReference type="KEGG" id="ams:AMIS_71460"/>
<protein>
    <recommendedName>
        <fullName evidence="6">DUF202 domain-containing protein</fullName>
    </recommendedName>
</protein>
<name>I0HH79_ACTM4</name>
<dbReference type="GO" id="GO:0012505">
    <property type="term" value="C:endomembrane system"/>
    <property type="evidence" value="ECO:0007669"/>
    <property type="project" value="UniProtKB-SubCell"/>
</dbReference>
<keyword evidence="2 5" id="KW-0812">Transmembrane</keyword>
<dbReference type="STRING" id="512565.AMIS_71460"/>
<dbReference type="PATRIC" id="fig|512565.3.peg.7153"/>
<comment type="subcellular location">
    <subcellularLocation>
        <location evidence="1">Endomembrane system</location>
        <topology evidence="1">Multi-pass membrane protein</topology>
    </subcellularLocation>
</comment>
<evidence type="ECO:0000256" key="5">
    <source>
        <dbReference type="SAM" id="Phobius"/>
    </source>
</evidence>
<keyword evidence="3 5" id="KW-1133">Transmembrane helix</keyword>
<dbReference type="EMBL" id="AP012319">
    <property type="protein sequence ID" value="BAL92366.1"/>
    <property type="molecule type" value="Genomic_DNA"/>
</dbReference>
<evidence type="ECO:0000256" key="3">
    <source>
        <dbReference type="ARBA" id="ARBA00022989"/>
    </source>
</evidence>
<dbReference type="OrthoDB" id="3701077at2"/>
<keyword evidence="8" id="KW-1185">Reference proteome</keyword>
<keyword evidence="4 5" id="KW-0472">Membrane</keyword>
<evidence type="ECO:0000256" key="2">
    <source>
        <dbReference type="ARBA" id="ARBA00022692"/>
    </source>
</evidence>
<proteinExistence type="predicted"/>
<feature type="transmembrane region" description="Helical" evidence="5">
    <location>
        <begin position="51"/>
        <end position="69"/>
    </location>
</feature>
<evidence type="ECO:0000259" key="6">
    <source>
        <dbReference type="Pfam" id="PF02656"/>
    </source>
</evidence>
<dbReference type="InterPro" id="IPR003807">
    <property type="entry name" value="DUF202"/>
</dbReference>
<evidence type="ECO:0000256" key="4">
    <source>
        <dbReference type="ARBA" id="ARBA00023136"/>
    </source>
</evidence>
<organism evidence="7 8">
    <name type="scientific">Actinoplanes missouriensis (strain ATCC 14538 / DSM 43046 / CBS 188.64 / JCM 3121 / NBRC 102363 / NCIMB 12654 / NRRL B-3342 / UNCC 431)</name>
    <dbReference type="NCBI Taxonomy" id="512565"/>
    <lineage>
        <taxon>Bacteria</taxon>
        <taxon>Bacillati</taxon>
        <taxon>Actinomycetota</taxon>
        <taxon>Actinomycetes</taxon>
        <taxon>Micromonosporales</taxon>
        <taxon>Micromonosporaceae</taxon>
        <taxon>Actinoplanes</taxon>
    </lineage>
</organism>
<dbReference type="Proteomes" id="UP000007882">
    <property type="component" value="Chromosome"/>
</dbReference>
<accession>I0HH79</accession>
<feature type="transmembrane region" description="Helical" evidence="5">
    <location>
        <begin position="89"/>
        <end position="106"/>
    </location>
</feature>
<dbReference type="RefSeq" id="WP_014447251.1">
    <property type="nucleotide sequence ID" value="NC_017093.1"/>
</dbReference>